<dbReference type="Proteomes" id="UP000326396">
    <property type="component" value="Linkage Group LG15"/>
</dbReference>
<evidence type="ECO:0000313" key="3">
    <source>
        <dbReference type="Proteomes" id="UP000326396"/>
    </source>
</evidence>
<accession>A0A5N6P215</accession>
<gene>
    <name evidence="2" type="ORF">E3N88_14177</name>
</gene>
<sequence length="83" mass="9436">MVNIGKNRTKQSSGFSGIAKRRNVQKCQRQRVKAVCLAPVPHARRYARKKKKIWDLSVSRATPRAKLPRGAMRMAYVVETPSD</sequence>
<dbReference type="AlphaFoldDB" id="A0A5N6P215"/>
<evidence type="ECO:0000313" key="2">
    <source>
        <dbReference type="EMBL" id="KAD5802817.1"/>
    </source>
</evidence>
<dbReference type="EMBL" id="SZYD01000007">
    <property type="protein sequence ID" value="KAD5802817.1"/>
    <property type="molecule type" value="Genomic_DNA"/>
</dbReference>
<name>A0A5N6P215_9ASTR</name>
<protein>
    <submittedName>
        <fullName evidence="2">Uncharacterized protein</fullName>
    </submittedName>
</protein>
<proteinExistence type="predicted"/>
<evidence type="ECO:0000256" key="1">
    <source>
        <dbReference type="SAM" id="MobiDB-lite"/>
    </source>
</evidence>
<keyword evidence="3" id="KW-1185">Reference proteome</keyword>
<organism evidence="2 3">
    <name type="scientific">Mikania micrantha</name>
    <name type="common">bitter vine</name>
    <dbReference type="NCBI Taxonomy" id="192012"/>
    <lineage>
        <taxon>Eukaryota</taxon>
        <taxon>Viridiplantae</taxon>
        <taxon>Streptophyta</taxon>
        <taxon>Embryophyta</taxon>
        <taxon>Tracheophyta</taxon>
        <taxon>Spermatophyta</taxon>
        <taxon>Magnoliopsida</taxon>
        <taxon>eudicotyledons</taxon>
        <taxon>Gunneridae</taxon>
        <taxon>Pentapetalae</taxon>
        <taxon>asterids</taxon>
        <taxon>campanulids</taxon>
        <taxon>Asterales</taxon>
        <taxon>Asteraceae</taxon>
        <taxon>Asteroideae</taxon>
        <taxon>Heliantheae alliance</taxon>
        <taxon>Eupatorieae</taxon>
        <taxon>Mikania</taxon>
    </lineage>
</organism>
<comment type="caution">
    <text evidence="2">The sequence shown here is derived from an EMBL/GenBank/DDBJ whole genome shotgun (WGS) entry which is preliminary data.</text>
</comment>
<feature type="region of interest" description="Disordered" evidence="1">
    <location>
        <begin position="1"/>
        <end position="24"/>
    </location>
</feature>
<reference evidence="2 3" key="1">
    <citation type="submission" date="2019-05" db="EMBL/GenBank/DDBJ databases">
        <title>Mikania micrantha, genome provides insights into the molecular mechanism of rapid growth.</title>
        <authorList>
            <person name="Liu B."/>
        </authorList>
    </citation>
    <scope>NUCLEOTIDE SEQUENCE [LARGE SCALE GENOMIC DNA]</scope>
    <source>
        <strain evidence="2">NLD-2019</strain>
        <tissue evidence="2">Leaf</tissue>
    </source>
</reference>